<feature type="chain" id="PRO_5044647617" evidence="1">
    <location>
        <begin position="20"/>
        <end position="117"/>
    </location>
</feature>
<keyword evidence="2" id="KW-1185">Reference proteome</keyword>
<reference evidence="3 4" key="1">
    <citation type="submission" date="2025-04" db="UniProtKB">
        <authorList>
            <consortium name="RefSeq"/>
        </authorList>
    </citation>
    <scope>IDENTIFICATION</scope>
    <source>
        <tissue evidence="3 4">Gonad</tissue>
    </source>
</reference>
<dbReference type="AlphaFoldDB" id="A0A6P4Z1W6"/>
<proteinExistence type="predicted"/>
<protein>
    <submittedName>
        <fullName evidence="3 4">Uncharacterized protein LOC109474627</fullName>
    </submittedName>
</protein>
<accession>A0A6P4Z1W6</accession>
<sequence length="117" mass="13576">MALSRVMLLVAVCLYCVHHHQTVSMEMSKRFLLPYGFGYYCDCKSLESLTNKFCRYDCPWLHRRQPKPLAAKRDLEPAKEAEELPVGVPQPAPECECHGNDEYSWRNPVCRLLCRTV</sequence>
<dbReference type="RefSeq" id="XP_019630533.1">
    <property type="nucleotide sequence ID" value="XM_019774974.1"/>
</dbReference>
<gene>
    <name evidence="3 4" type="primary">LOC109474627</name>
</gene>
<dbReference type="KEGG" id="bbel:109474627"/>
<dbReference type="GeneID" id="109474627"/>
<keyword evidence="1" id="KW-0732">Signal</keyword>
<feature type="signal peptide" evidence="1">
    <location>
        <begin position="1"/>
        <end position="19"/>
    </location>
</feature>
<name>A0A6P4Z1W6_BRABE</name>
<evidence type="ECO:0000313" key="4">
    <source>
        <dbReference type="RefSeq" id="XP_019630534.1"/>
    </source>
</evidence>
<dbReference type="RefSeq" id="XP_019630534.1">
    <property type="nucleotide sequence ID" value="XM_019774975.1"/>
</dbReference>
<organism evidence="2 3">
    <name type="scientific">Branchiostoma belcheri</name>
    <name type="common">Amphioxus</name>
    <dbReference type="NCBI Taxonomy" id="7741"/>
    <lineage>
        <taxon>Eukaryota</taxon>
        <taxon>Metazoa</taxon>
        <taxon>Chordata</taxon>
        <taxon>Cephalochordata</taxon>
        <taxon>Leptocardii</taxon>
        <taxon>Amphioxiformes</taxon>
        <taxon>Branchiostomatidae</taxon>
        <taxon>Branchiostoma</taxon>
    </lineage>
</organism>
<dbReference type="OrthoDB" id="10268325at2759"/>
<evidence type="ECO:0000313" key="2">
    <source>
        <dbReference type="Proteomes" id="UP000515135"/>
    </source>
</evidence>
<evidence type="ECO:0000256" key="1">
    <source>
        <dbReference type="SAM" id="SignalP"/>
    </source>
</evidence>
<dbReference type="Proteomes" id="UP000515135">
    <property type="component" value="Unplaced"/>
</dbReference>
<evidence type="ECO:0000313" key="3">
    <source>
        <dbReference type="RefSeq" id="XP_019630533.1"/>
    </source>
</evidence>